<reference evidence="12" key="1">
    <citation type="journal article" date="2019" name="Int. J. Syst. Evol. Microbiol.">
        <title>The Global Catalogue of Microorganisms (GCM) 10K type strain sequencing project: providing services to taxonomists for standard genome sequencing and annotation.</title>
        <authorList>
            <consortium name="The Broad Institute Genomics Platform"/>
            <consortium name="The Broad Institute Genome Sequencing Center for Infectious Disease"/>
            <person name="Wu L."/>
            <person name="Ma J."/>
        </authorList>
    </citation>
    <scope>NUCLEOTIDE SEQUENCE [LARGE SCALE GENOMIC DNA]</scope>
    <source>
        <strain evidence="12">CGMCC 1.10759</strain>
    </source>
</reference>
<evidence type="ECO:0000256" key="1">
    <source>
        <dbReference type="ARBA" id="ARBA00001164"/>
    </source>
</evidence>
<dbReference type="InterPro" id="IPR011060">
    <property type="entry name" value="RibuloseP-bd_barrel"/>
</dbReference>
<dbReference type="InterPro" id="IPR044643">
    <property type="entry name" value="TrpF_fam"/>
</dbReference>
<evidence type="ECO:0000256" key="2">
    <source>
        <dbReference type="ARBA" id="ARBA00004664"/>
    </source>
</evidence>
<keyword evidence="12" id="KW-1185">Reference proteome</keyword>
<dbReference type="Gene3D" id="3.20.20.70">
    <property type="entry name" value="Aldolase class I"/>
    <property type="match status" value="1"/>
</dbReference>
<comment type="similarity">
    <text evidence="9">Belongs to the TrpF family.</text>
</comment>
<dbReference type="Pfam" id="PF00697">
    <property type="entry name" value="PRAI"/>
    <property type="match status" value="1"/>
</dbReference>
<keyword evidence="7 9" id="KW-0057">Aromatic amino acid biosynthesis</keyword>
<dbReference type="InterPro" id="IPR013785">
    <property type="entry name" value="Aldolase_TIM"/>
</dbReference>
<comment type="catalytic activity">
    <reaction evidence="1 9">
        <text>N-(5-phospho-beta-D-ribosyl)anthranilate = 1-(2-carboxyphenylamino)-1-deoxy-D-ribulose 5-phosphate</text>
        <dbReference type="Rhea" id="RHEA:21540"/>
        <dbReference type="ChEBI" id="CHEBI:18277"/>
        <dbReference type="ChEBI" id="CHEBI:58613"/>
        <dbReference type="EC" id="5.3.1.24"/>
    </reaction>
</comment>
<organism evidence="11 12">
    <name type="scientific">Steroidobacter flavus</name>
    <dbReference type="NCBI Taxonomy" id="1842136"/>
    <lineage>
        <taxon>Bacteria</taxon>
        <taxon>Pseudomonadati</taxon>
        <taxon>Pseudomonadota</taxon>
        <taxon>Gammaproteobacteria</taxon>
        <taxon>Steroidobacterales</taxon>
        <taxon>Steroidobacteraceae</taxon>
        <taxon>Steroidobacter</taxon>
    </lineage>
</organism>
<dbReference type="RefSeq" id="WP_380597911.1">
    <property type="nucleotide sequence ID" value="NZ_JBHSDU010000003.1"/>
</dbReference>
<gene>
    <name evidence="9" type="primary">trpF</name>
    <name evidence="11" type="ORF">ACFPN2_15130</name>
</gene>
<evidence type="ECO:0000256" key="6">
    <source>
        <dbReference type="ARBA" id="ARBA00022822"/>
    </source>
</evidence>
<comment type="caution">
    <text evidence="11">The sequence shown here is derived from an EMBL/GenBank/DDBJ whole genome shotgun (WGS) entry which is preliminary data.</text>
</comment>
<dbReference type="Proteomes" id="UP001595904">
    <property type="component" value="Unassembled WGS sequence"/>
</dbReference>
<evidence type="ECO:0000256" key="5">
    <source>
        <dbReference type="ARBA" id="ARBA00022605"/>
    </source>
</evidence>
<evidence type="ECO:0000259" key="10">
    <source>
        <dbReference type="Pfam" id="PF00697"/>
    </source>
</evidence>
<name>A0ABV8SUM5_9GAMM</name>
<evidence type="ECO:0000256" key="3">
    <source>
        <dbReference type="ARBA" id="ARBA00012572"/>
    </source>
</evidence>
<keyword evidence="6 9" id="KW-0822">Tryptophan biosynthesis</keyword>
<dbReference type="SUPFAM" id="SSF51366">
    <property type="entry name" value="Ribulose-phoshate binding barrel"/>
    <property type="match status" value="1"/>
</dbReference>
<evidence type="ECO:0000256" key="8">
    <source>
        <dbReference type="ARBA" id="ARBA00023235"/>
    </source>
</evidence>
<protein>
    <recommendedName>
        <fullName evidence="4 9">N-(5'-phosphoribosyl)anthranilate isomerase</fullName>
        <shortName evidence="9">PRAI</shortName>
        <ecNumber evidence="3 9">5.3.1.24</ecNumber>
    </recommendedName>
</protein>
<dbReference type="HAMAP" id="MF_00135">
    <property type="entry name" value="PRAI"/>
    <property type="match status" value="1"/>
</dbReference>
<dbReference type="GO" id="GO:0016853">
    <property type="term" value="F:isomerase activity"/>
    <property type="evidence" value="ECO:0007669"/>
    <property type="project" value="UniProtKB-KW"/>
</dbReference>
<sequence length="198" mass="20925">MWVKVCGLTTPDAVAAAVDAGVDAVGFVFAESKRRVTPRQAAELARDVPREIVRVAVMLHPSQAEIDEVWSQFRPDVLQTDADDLASLQVPTDLKVTPVFRAGRELPATLPSRLLFEGPTSGTGETTDWSAAARLAARTQLILAGGLKPANVADAIAAAKPWGVDVSSGVEARPGVKDPQKIYDFVRIARAAGSGATK</sequence>
<evidence type="ECO:0000313" key="11">
    <source>
        <dbReference type="EMBL" id="MFC4310425.1"/>
    </source>
</evidence>
<dbReference type="EMBL" id="JBHSDU010000003">
    <property type="protein sequence ID" value="MFC4310425.1"/>
    <property type="molecule type" value="Genomic_DNA"/>
</dbReference>
<feature type="domain" description="N-(5'phosphoribosyl) anthranilate isomerase (PRAI)" evidence="10">
    <location>
        <begin position="3"/>
        <end position="186"/>
    </location>
</feature>
<keyword evidence="5 9" id="KW-0028">Amino-acid biosynthesis</keyword>
<comment type="pathway">
    <text evidence="2 9">Amino-acid biosynthesis; L-tryptophan biosynthesis; L-tryptophan from chorismate: step 3/5.</text>
</comment>
<evidence type="ECO:0000256" key="7">
    <source>
        <dbReference type="ARBA" id="ARBA00023141"/>
    </source>
</evidence>
<proteinExistence type="inferred from homology"/>
<evidence type="ECO:0000313" key="12">
    <source>
        <dbReference type="Proteomes" id="UP001595904"/>
    </source>
</evidence>
<dbReference type="PANTHER" id="PTHR42894:SF1">
    <property type="entry name" value="N-(5'-PHOSPHORIBOSYL)ANTHRANILATE ISOMERASE"/>
    <property type="match status" value="1"/>
</dbReference>
<dbReference type="CDD" id="cd00405">
    <property type="entry name" value="PRAI"/>
    <property type="match status" value="1"/>
</dbReference>
<evidence type="ECO:0000256" key="9">
    <source>
        <dbReference type="HAMAP-Rule" id="MF_00135"/>
    </source>
</evidence>
<keyword evidence="8 9" id="KW-0413">Isomerase</keyword>
<dbReference type="PANTHER" id="PTHR42894">
    <property type="entry name" value="N-(5'-PHOSPHORIBOSYL)ANTHRANILATE ISOMERASE"/>
    <property type="match status" value="1"/>
</dbReference>
<accession>A0ABV8SUM5</accession>
<dbReference type="InterPro" id="IPR001240">
    <property type="entry name" value="PRAI_dom"/>
</dbReference>
<dbReference type="EC" id="5.3.1.24" evidence="3 9"/>
<evidence type="ECO:0000256" key="4">
    <source>
        <dbReference type="ARBA" id="ARBA00022272"/>
    </source>
</evidence>